<reference evidence="1" key="1">
    <citation type="submission" date="2023-07" db="EMBL/GenBank/DDBJ databases">
        <title>Genome content predicts the carbon catabolic preferences of heterotrophic bacteria.</title>
        <authorList>
            <person name="Gralka M."/>
        </authorList>
    </citation>
    <scope>NUCLEOTIDE SEQUENCE</scope>
    <source>
        <strain evidence="1">4G09</strain>
    </source>
</reference>
<dbReference type="EMBL" id="JAUYVT010000004">
    <property type="protein sequence ID" value="MDP2564361.1"/>
    <property type="molecule type" value="Genomic_DNA"/>
</dbReference>
<accession>A0ABT9FC42</accession>
<gene>
    <name evidence="1" type="ORF">Q8W34_06925</name>
</gene>
<organism evidence="1 2">
    <name type="scientific">Pseudoalteromonas marina</name>
    <dbReference type="NCBI Taxonomy" id="267375"/>
    <lineage>
        <taxon>Bacteria</taxon>
        <taxon>Pseudomonadati</taxon>
        <taxon>Pseudomonadota</taxon>
        <taxon>Gammaproteobacteria</taxon>
        <taxon>Alteromonadales</taxon>
        <taxon>Pseudoalteromonadaceae</taxon>
        <taxon>Pseudoalteromonas</taxon>
    </lineage>
</organism>
<proteinExistence type="predicted"/>
<keyword evidence="2" id="KW-1185">Reference proteome</keyword>
<protein>
    <submittedName>
        <fullName evidence="1">Uncharacterized protein</fullName>
    </submittedName>
</protein>
<dbReference type="RefSeq" id="WP_305471640.1">
    <property type="nucleotide sequence ID" value="NZ_JAUYVT010000004.1"/>
</dbReference>
<evidence type="ECO:0000313" key="2">
    <source>
        <dbReference type="Proteomes" id="UP001177212"/>
    </source>
</evidence>
<name>A0ABT9FC42_9GAMM</name>
<dbReference type="Proteomes" id="UP001177212">
    <property type="component" value="Unassembled WGS sequence"/>
</dbReference>
<comment type="caution">
    <text evidence="1">The sequence shown here is derived from an EMBL/GenBank/DDBJ whole genome shotgun (WGS) entry which is preliminary data.</text>
</comment>
<evidence type="ECO:0000313" key="1">
    <source>
        <dbReference type="EMBL" id="MDP2564361.1"/>
    </source>
</evidence>
<sequence length="100" mass="11299">MKDNIQEDIDKSLNLAEEIISLIKINKAESANEKAEELLSLAEGIKIKAPEDKATKEKLLKLKRKLQVIMNVSEIIEKSATQAIQKQLFNDQTYSEGDIE</sequence>